<evidence type="ECO:0000313" key="1">
    <source>
        <dbReference type="EMBL" id="NHM01905.1"/>
    </source>
</evidence>
<dbReference type="Proteomes" id="UP000800984">
    <property type="component" value="Unassembled WGS sequence"/>
</dbReference>
<organism evidence="1 2">
    <name type="scientific">Flavobacterium difficile</name>
    <dbReference type="NCBI Taxonomy" id="2709659"/>
    <lineage>
        <taxon>Bacteria</taxon>
        <taxon>Pseudomonadati</taxon>
        <taxon>Bacteroidota</taxon>
        <taxon>Flavobacteriia</taxon>
        <taxon>Flavobacteriales</taxon>
        <taxon>Flavobacteriaceae</taxon>
        <taxon>Flavobacterium</taxon>
    </lineage>
</organism>
<dbReference type="PROSITE" id="PS51257">
    <property type="entry name" value="PROKAR_LIPOPROTEIN"/>
    <property type="match status" value="1"/>
</dbReference>
<dbReference type="EMBL" id="JAAJBT010000003">
    <property type="protein sequence ID" value="NHM01905.1"/>
    <property type="molecule type" value="Genomic_DNA"/>
</dbReference>
<evidence type="ECO:0008006" key="3">
    <source>
        <dbReference type="Google" id="ProtNLM"/>
    </source>
</evidence>
<reference evidence="1 2" key="1">
    <citation type="submission" date="2020-02" db="EMBL/GenBank/DDBJ databases">
        <authorList>
            <person name="Chen W.-M."/>
        </authorList>
    </citation>
    <scope>NUCLEOTIDE SEQUENCE [LARGE SCALE GENOMIC DNA]</scope>
    <source>
        <strain evidence="1 2">KDG-16</strain>
    </source>
</reference>
<name>A0ABX0I3Z3_9FLAO</name>
<dbReference type="InterPro" id="IPR038081">
    <property type="entry name" value="CalX-like_sf"/>
</dbReference>
<dbReference type="SUPFAM" id="SSF141072">
    <property type="entry name" value="CalX-like"/>
    <property type="match status" value="1"/>
</dbReference>
<comment type="caution">
    <text evidence="1">The sequence shown here is derived from an EMBL/GenBank/DDBJ whole genome shotgun (WGS) entry which is preliminary data.</text>
</comment>
<dbReference type="RefSeq" id="WP_166076993.1">
    <property type="nucleotide sequence ID" value="NZ_JAAJBT010000003.1"/>
</dbReference>
<proteinExistence type="predicted"/>
<keyword evidence="2" id="KW-1185">Reference proteome</keyword>
<sequence>MNNFKKITLALFSIVLLFSCVKDDVEDFKSGAHIVGFKKSESSYIYTSADVNPVQVTEPIDLIGGSNGTPSNSNITVQFSVDASSTALQGTDYTIDITGNQITIPAGSDFVLLPITINPTVLPGNTPKTIVINLTQVSSNNAVISDANKQITITIAKCESALAGDYTLEVTRIDNGAVYSFTTETITSTGTVGEYVTSSTSEFGDLALGGLDDLTTSGAPRNGFIFNDVCQTIIIPQQFLGDYYPNLVKGSQDDQNEVTLDPLTGNVVEITMTYTVVRAAGLRKYRAVYTKL</sequence>
<accession>A0ABX0I3Z3</accession>
<gene>
    <name evidence="1" type="ORF">G4D72_07260</name>
</gene>
<protein>
    <recommendedName>
        <fullName evidence="3">DUF1735 domain-containing protein</fullName>
    </recommendedName>
</protein>
<evidence type="ECO:0000313" key="2">
    <source>
        <dbReference type="Proteomes" id="UP000800984"/>
    </source>
</evidence>